<dbReference type="Proteomes" id="UP000006671">
    <property type="component" value="Unassembled WGS sequence"/>
</dbReference>
<dbReference type="KEGG" id="ngr:NAEGRDRAFT_72795"/>
<protein>
    <submittedName>
        <fullName evidence="1">Predicted protein</fullName>
    </submittedName>
</protein>
<dbReference type="VEuPathDB" id="AmoebaDB:NAEGRDRAFT_72795"/>
<evidence type="ECO:0000313" key="1">
    <source>
        <dbReference type="EMBL" id="EFC39327.1"/>
    </source>
</evidence>
<dbReference type="OrthoDB" id="5959761at2759"/>
<proteinExistence type="predicted"/>
<keyword evidence="2" id="KW-1185">Reference proteome</keyword>
<organism evidence="2">
    <name type="scientific">Naegleria gruberi</name>
    <name type="common">Amoeba</name>
    <dbReference type="NCBI Taxonomy" id="5762"/>
    <lineage>
        <taxon>Eukaryota</taxon>
        <taxon>Discoba</taxon>
        <taxon>Heterolobosea</taxon>
        <taxon>Tetramitia</taxon>
        <taxon>Eutetramitia</taxon>
        <taxon>Vahlkampfiidae</taxon>
        <taxon>Naegleria</taxon>
    </lineage>
</organism>
<sequence length="112" mass="13294">MHGLKARQVVEKLKEDKNVDWNDYPMGYRYGTFIKKSKYEKNVKNPKTGEELVCMRTKSEAFSFKLEDFDSKYIELFNLKTWNEVFEKGILNRDDLILEPLFSDLLASDNKE</sequence>
<dbReference type="Gene3D" id="3.30.70.3000">
    <property type="match status" value="1"/>
</dbReference>
<dbReference type="RefSeq" id="XP_002672071.1">
    <property type="nucleotide sequence ID" value="XM_002672025.1"/>
</dbReference>
<dbReference type="EMBL" id="GG738900">
    <property type="protein sequence ID" value="EFC39327.1"/>
    <property type="molecule type" value="Genomic_DNA"/>
</dbReference>
<evidence type="ECO:0000313" key="2">
    <source>
        <dbReference type="Proteomes" id="UP000006671"/>
    </source>
</evidence>
<name>D2VUV1_NAEGR</name>
<gene>
    <name evidence="1" type="ORF">NAEGRDRAFT_72795</name>
</gene>
<dbReference type="AlphaFoldDB" id="D2VUV1"/>
<dbReference type="InterPro" id="IPR038469">
    <property type="entry name" value="tRNAHis_GuaTrfase_Thg1_sf"/>
</dbReference>
<reference evidence="1 2" key="1">
    <citation type="journal article" date="2010" name="Cell">
        <title>The genome of Naegleria gruberi illuminates early eukaryotic versatility.</title>
        <authorList>
            <person name="Fritz-Laylin L.K."/>
            <person name="Prochnik S.E."/>
            <person name="Ginger M.L."/>
            <person name="Dacks J.B."/>
            <person name="Carpenter M.L."/>
            <person name="Field M.C."/>
            <person name="Kuo A."/>
            <person name="Paredez A."/>
            <person name="Chapman J."/>
            <person name="Pham J."/>
            <person name="Shu S."/>
            <person name="Neupane R."/>
            <person name="Cipriano M."/>
            <person name="Mancuso J."/>
            <person name="Tu H."/>
            <person name="Salamov A."/>
            <person name="Lindquist E."/>
            <person name="Shapiro H."/>
            <person name="Lucas S."/>
            <person name="Grigoriev I.V."/>
            <person name="Cande W.Z."/>
            <person name="Fulton C."/>
            <person name="Rokhsar D.S."/>
            <person name="Dawson S.C."/>
        </authorList>
    </citation>
    <scope>NUCLEOTIDE SEQUENCE [LARGE SCALE GENOMIC DNA]</scope>
    <source>
        <strain evidence="1 2">NEG-M</strain>
    </source>
</reference>
<dbReference type="InParanoid" id="D2VUV1"/>
<accession>D2VUV1</accession>
<dbReference type="GeneID" id="8853527"/>